<proteinExistence type="predicted"/>
<evidence type="ECO:0000313" key="2">
    <source>
        <dbReference type="Proteomes" id="UP000199476"/>
    </source>
</evidence>
<reference evidence="1 2" key="1">
    <citation type="submission" date="2016-10" db="EMBL/GenBank/DDBJ databases">
        <authorList>
            <person name="de Groot N.N."/>
        </authorList>
    </citation>
    <scope>NUCLEOTIDE SEQUENCE [LARGE SCALE GENOMIC DNA]</scope>
    <source>
        <strain evidence="1 2">SLAS-1</strain>
    </source>
</reference>
<protein>
    <submittedName>
        <fullName evidence="1">Uncharacterized protein</fullName>
    </submittedName>
</protein>
<dbReference type="EMBL" id="FNGO01000021">
    <property type="protein sequence ID" value="SDM20675.1"/>
    <property type="molecule type" value="Genomic_DNA"/>
</dbReference>
<keyword evidence="2" id="KW-1185">Reference proteome</keyword>
<evidence type="ECO:0000313" key="1">
    <source>
        <dbReference type="EMBL" id="SDM20675.1"/>
    </source>
</evidence>
<accession>A0A1G9RDZ9</accession>
<dbReference type="RefSeq" id="WP_089761353.1">
    <property type="nucleotide sequence ID" value="NZ_FNGO01000021.1"/>
</dbReference>
<organism evidence="1 2">
    <name type="scientific">Halarsenatibacter silvermanii</name>
    <dbReference type="NCBI Taxonomy" id="321763"/>
    <lineage>
        <taxon>Bacteria</taxon>
        <taxon>Bacillati</taxon>
        <taxon>Bacillota</taxon>
        <taxon>Clostridia</taxon>
        <taxon>Halanaerobiales</taxon>
        <taxon>Halarsenatibacteraceae</taxon>
        <taxon>Halarsenatibacter</taxon>
    </lineage>
</organism>
<name>A0A1G9RDZ9_9FIRM</name>
<gene>
    <name evidence="1" type="ORF">SAMN04488692_12130</name>
</gene>
<dbReference type="Proteomes" id="UP000199476">
    <property type="component" value="Unassembled WGS sequence"/>
</dbReference>
<dbReference type="AlphaFoldDB" id="A0A1G9RDZ9"/>
<dbReference type="STRING" id="321763.SAMN04488692_12130"/>
<sequence>MREHGFEFKFIHKNSEGEVLNDSGFLKNHMTDDGFEQMYDVYFRGAAAPASFEIGLAQNSLGQDSSIGDVMEVTGEGYSAEGVSRDAAGLPSLGLDDGDIQVETATVQFENTGESAWDSAVDGYLASDSELVCYRPLSATRTLQPGDTLDVTIRVKGLQP</sequence>